<evidence type="ECO:0000259" key="4">
    <source>
        <dbReference type="Pfam" id="PF03446"/>
    </source>
</evidence>
<dbReference type="InterPro" id="IPR006115">
    <property type="entry name" value="6PGDH_NADP-bd"/>
</dbReference>
<organism evidence="6 7">
    <name type="scientific">Futiania mangrovi</name>
    <dbReference type="NCBI Taxonomy" id="2959716"/>
    <lineage>
        <taxon>Bacteria</taxon>
        <taxon>Pseudomonadati</taxon>
        <taxon>Pseudomonadota</taxon>
        <taxon>Alphaproteobacteria</taxon>
        <taxon>Futianiales</taxon>
        <taxon>Futianiaceae</taxon>
        <taxon>Futiania</taxon>
    </lineage>
</organism>
<dbReference type="InterPro" id="IPR002204">
    <property type="entry name" value="3-OH-isobutyrate_DH-rel_CS"/>
</dbReference>
<dbReference type="SUPFAM" id="SSF51735">
    <property type="entry name" value="NAD(P)-binding Rossmann-fold domains"/>
    <property type="match status" value="1"/>
</dbReference>
<feature type="domain" description="3-hydroxyisobutyrate dehydrogenase-like NAD-binding" evidence="5">
    <location>
        <begin position="176"/>
        <end position="297"/>
    </location>
</feature>
<evidence type="ECO:0000256" key="1">
    <source>
        <dbReference type="ARBA" id="ARBA00023002"/>
    </source>
</evidence>
<dbReference type="GO" id="GO:0016054">
    <property type="term" value="P:organic acid catabolic process"/>
    <property type="evidence" value="ECO:0007669"/>
    <property type="project" value="UniProtKB-ARBA"/>
</dbReference>
<evidence type="ECO:0000313" key="7">
    <source>
        <dbReference type="Proteomes" id="UP001055804"/>
    </source>
</evidence>
<dbReference type="AlphaFoldDB" id="A0A9J6PA42"/>
<protein>
    <submittedName>
        <fullName evidence="6">NAD(P)-dependent oxidoreductase</fullName>
    </submittedName>
</protein>
<dbReference type="PIRSF" id="PIRSF000103">
    <property type="entry name" value="HIBADH"/>
    <property type="match status" value="1"/>
</dbReference>
<name>A0A9J6PA42_9PROT</name>
<sequence length="303" mass="30630">MPRHDRDAGPVVGLIGLGNMGAPMAAHLKGVVGELRLFDARAEVTARVAEETGGRATASLAELGRGADIVITMLPNADVVRAVVLGEGGEALADALAPGAIVVDMSSSFPPATKELGAALKARGIVLLDAPVSGGVRKAVAGTLAIMLGGDDAAALVRAEPVLASMGKIFRTGPLGSGHAIKALNNFVSAAGLAAAAEAVIVGEKFGLDPGVIVDVLNASTGRNNSTEVKMHQFVLNRAFNSGFALDLMAKDIKAAADLAEGLGLEMPNLAAAAALWRQAQGALGKGADHTEIARYLAPREDG</sequence>
<dbReference type="PANTHER" id="PTHR22981:SF7">
    <property type="entry name" value="3-HYDROXYISOBUTYRATE DEHYDROGENASE, MITOCHONDRIAL"/>
    <property type="match status" value="1"/>
</dbReference>
<reference evidence="6" key="1">
    <citation type="submission" date="2022-06" db="EMBL/GenBank/DDBJ databases">
        <title>Isolation and Genomics of Futiania mangrovii gen. nov., sp. nov., a Rare and Metabolically-versatile member in the Class Alphaproteobacteria.</title>
        <authorList>
            <person name="Liu L."/>
            <person name="Huang W.-C."/>
            <person name="Pan J."/>
            <person name="Li J."/>
            <person name="Huang Y."/>
            <person name="Du H."/>
            <person name="Liu Y."/>
            <person name="Li M."/>
        </authorList>
    </citation>
    <scope>NUCLEOTIDE SEQUENCE</scope>
    <source>
        <strain evidence="6">FT118</strain>
    </source>
</reference>
<dbReference type="InterPro" id="IPR008927">
    <property type="entry name" value="6-PGluconate_DH-like_C_sf"/>
</dbReference>
<comment type="caution">
    <text evidence="6">The sequence shown here is derived from an EMBL/GenBank/DDBJ whole genome shotgun (WGS) entry which is preliminary data.</text>
</comment>
<evidence type="ECO:0000313" key="6">
    <source>
        <dbReference type="EMBL" id="MCP1336908.1"/>
    </source>
</evidence>
<dbReference type="SUPFAM" id="SSF48179">
    <property type="entry name" value="6-phosphogluconate dehydrogenase C-terminal domain-like"/>
    <property type="match status" value="1"/>
</dbReference>
<keyword evidence="7" id="KW-1185">Reference proteome</keyword>
<dbReference type="Gene3D" id="3.40.50.720">
    <property type="entry name" value="NAD(P)-binding Rossmann-like Domain"/>
    <property type="match status" value="1"/>
</dbReference>
<feature type="active site" evidence="3">
    <location>
        <position position="182"/>
    </location>
</feature>
<evidence type="ECO:0000256" key="2">
    <source>
        <dbReference type="ARBA" id="ARBA00023027"/>
    </source>
</evidence>
<dbReference type="GO" id="GO:0051287">
    <property type="term" value="F:NAD binding"/>
    <property type="evidence" value="ECO:0007669"/>
    <property type="project" value="InterPro"/>
</dbReference>
<dbReference type="Proteomes" id="UP001055804">
    <property type="component" value="Unassembled WGS sequence"/>
</dbReference>
<dbReference type="InterPro" id="IPR013328">
    <property type="entry name" value="6PGD_dom2"/>
</dbReference>
<dbReference type="InterPro" id="IPR029154">
    <property type="entry name" value="HIBADH-like_NADP-bd"/>
</dbReference>
<gene>
    <name evidence="6" type="ORF">NJQ99_10850</name>
</gene>
<evidence type="ECO:0000259" key="5">
    <source>
        <dbReference type="Pfam" id="PF14833"/>
    </source>
</evidence>
<keyword evidence="1" id="KW-0560">Oxidoreductase</keyword>
<dbReference type="PROSITE" id="PS00895">
    <property type="entry name" value="3_HYDROXYISOBUT_DH"/>
    <property type="match status" value="1"/>
</dbReference>
<dbReference type="Pfam" id="PF14833">
    <property type="entry name" value="NAD_binding_11"/>
    <property type="match status" value="1"/>
</dbReference>
<feature type="domain" description="6-phosphogluconate dehydrogenase NADP-binding" evidence="4">
    <location>
        <begin position="12"/>
        <end position="169"/>
    </location>
</feature>
<dbReference type="EMBL" id="JAMZFT010000002">
    <property type="protein sequence ID" value="MCP1336908.1"/>
    <property type="molecule type" value="Genomic_DNA"/>
</dbReference>
<keyword evidence="2" id="KW-0520">NAD</keyword>
<dbReference type="Pfam" id="PF03446">
    <property type="entry name" value="NAD_binding_2"/>
    <property type="match status" value="1"/>
</dbReference>
<dbReference type="GO" id="GO:0016616">
    <property type="term" value="F:oxidoreductase activity, acting on the CH-OH group of donors, NAD or NADP as acceptor"/>
    <property type="evidence" value="ECO:0007669"/>
    <property type="project" value="TreeGrafter"/>
</dbReference>
<evidence type="ECO:0000256" key="3">
    <source>
        <dbReference type="PIRSR" id="PIRSR000103-1"/>
    </source>
</evidence>
<dbReference type="GO" id="GO:0050661">
    <property type="term" value="F:NADP binding"/>
    <property type="evidence" value="ECO:0007669"/>
    <property type="project" value="InterPro"/>
</dbReference>
<dbReference type="InterPro" id="IPR015815">
    <property type="entry name" value="HIBADH-related"/>
</dbReference>
<dbReference type="InterPro" id="IPR036291">
    <property type="entry name" value="NAD(P)-bd_dom_sf"/>
</dbReference>
<dbReference type="Gene3D" id="1.10.1040.10">
    <property type="entry name" value="N-(1-d-carboxylethyl)-l-norvaline Dehydrogenase, domain 2"/>
    <property type="match status" value="1"/>
</dbReference>
<accession>A0A9J6PA42</accession>
<proteinExistence type="predicted"/>
<dbReference type="RefSeq" id="WP_269332850.1">
    <property type="nucleotide sequence ID" value="NZ_JAMZFT010000002.1"/>
</dbReference>
<dbReference type="PANTHER" id="PTHR22981">
    <property type="entry name" value="3-HYDROXYISOBUTYRATE DEHYDROGENASE-RELATED"/>
    <property type="match status" value="1"/>
</dbReference>